<gene>
    <name evidence="2" type="ORF">ALC56_04302</name>
</gene>
<sequence length="100" mass="11063">MKGAKRNSLGSIRLPRTDLKILLEEKGNVVIMTGIATEIPGSVKTSNSTTNRLEDDIRKGEGIANMQSTFFLSPSPHERSGSRVERRKVSSARESDYEAR</sequence>
<name>A0A195FLD4_9HYME</name>
<feature type="compositionally biased region" description="Basic and acidic residues" evidence="1">
    <location>
        <begin position="76"/>
        <end position="100"/>
    </location>
</feature>
<proteinExistence type="predicted"/>
<evidence type="ECO:0000313" key="3">
    <source>
        <dbReference type="Proteomes" id="UP000078541"/>
    </source>
</evidence>
<feature type="region of interest" description="Disordered" evidence="1">
    <location>
        <begin position="69"/>
        <end position="100"/>
    </location>
</feature>
<dbReference type="STRING" id="34720.A0A195FLD4"/>
<dbReference type="AlphaFoldDB" id="A0A195FLD4"/>
<accession>A0A195FLD4</accession>
<dbReference type="EMBL" id="KQ981490">
    <property type="protein sequence ID" value="KYN41151.1"/>
    <property type="molecule type" value="Genomic_DNA"/>
</dbReference>
<evidence type="ECO:0000256" key="1">
    <source>
        <dbReference type="SAM" id="MobiDB-lite"/>
    </source>
</evidence>
<organism evidence="2 3">
    <name type="scientific">Trachymyrmex septentrionalis</name>
    <dbReference type="NCBI Taxonomy" id="34720"/>
    <lineage>
        <taxon>Eukaryota</taxon>
        <taxon>Metazoa</taxon>
        <taxon>Ecdysozoa</taxon>
        <taxon>Arthropoda</taxon>
        <taxon>Hexapoda</taxon>
        <taxon>Insecta</taxon>
        <taxon>Pterygota</taxon>
        <taxon>Neoptera</taxon>
        <taxon>Endopterygota</taxon>
        <taxon>Hymenoptera</taxon>
        <taxon>Apocrita</taxon>
        <taxon>Aculeata</taxon>
        <taxon>Formicoidea</taxon>
        <taxon>Formicidae</taxon>
        <taxon>Myrmicinae</taxon>
        <taxon>Trachymyrmex</taxon>
    </lineage>
</organism>
<protein>
    <submittedName>
        <fullName evidence="2">Uncharacterized protein</fullName>
    </submittedName>
</protein>
<reference evidence="2 3" key="1">
    <citation type="submission" date="2016-03" db="EMBL/GenBank/DDBJ databases">
        <title>Trachymyrmex septentrionalis WGS genome.</title>
        <authorList>
            <person name="Nygaard S."/>
            <person name="Hu H."/>
            <person name="Boomsma J."/>
            <person name="Zhang G."/>
        </authorList>
    </citation>
    <scope>NUCLEOTIDE SEQUENCE [LARGE SCALE GENOMIC DNA]</scope>
    <source>
        <strain evidence="2">Tsep2-gDNA-1</strain>
        <tissue evidence="2">Whole body</tissue>
    </source>
</reference>
<dbReference type="Proteomes" id="UP000078541">
    <property type="component" value="Unassembled WGS sequence"/>
</dbReference>
<keyword evidence="3" id="KW-1185">Reference proteome</keyword>
<evidence type="ECO:0000313" key="2">
    <source>
        <dbReference type="EMBL" id="KYN41151.1"/>
    </source>
</evidence>